<organism evidence="1 2">
    <name type="scientific">Ceratitis capitata</name>
    <name type="common">Mediterranean fruit fly</name>
    <name type="synonym">Tephritis capitata</name>
    <dbReference type="NCBI Taxonomy" id="7213"/>
    <lineage>
        <taxon>Eukaryota</taxon>
        <taxon>Metazoa</taxon>
        <taxon>Ecdysozoa</taxon>
        <taxon>Arthropoda</taxon>
        <taxon>Hexapoda</taxon>
        <taxon>Insecta</taxon>
        <taxon>Pterygota</taxon>
        <taxon>Neoptera</taxon>
        <taxon>Endopterygota</taxon>
        <taxon>Diptera</taxon>
        <taxon>Brachycera</taxon>
        <taxon>Muscomorpha</taxon>
        <taxon>Tephritoidea</taxon>
        <taxon>Tephritidae</taxon>
        <taxon>Ceratitis</taxon>
        <taxon>Ceratitis</taxon>
    </lineage>
</organism>
<proteinExistence type="predicted"/>
<evidence type="ECO:0000313" key="1">
    <source>
        <dbReference type="EMBL" id="CAD7000458.1"/>
    </source>
</evidence>
<evidence type="ECO:0000313" key="2">
    <source>
        <dbReference type="Proteomes" id="UP000606786"/>
    </source>
</evidence>
<name>A0A811UQ46_CERCA</name>
<protein>
    <submittedName>
        <fullName evidence="1">(Mediterranean fruit fly) hypothetical protein</fullName>
    </submittedName>
</protein>
<keyword evidence="2" id="KW-1185">Reference proteome</keyword>
<dbReference type="AlphaFoldDB" id="A0A811UQ46"/>
<comment type="caution">
    <text evidence="1">The sequence shown here is derived from an EMBL/GenBank/DDBJ whole genome shotgun (WGS) entry which is preliminary data.</text>
</comment>
<gene>
    <name evidence="1" type="ORF">CCAP1982_LOCUS8935</name>
</gene>
<accession>A0A811UQ46</accession>
<reference evidence="1" key="1">
    <citation type="submission" date="2020-11" db="EMBL/GenBank/DDBJ databases">
        <authorList>
            <person name="Whitehead M."/>
        </authorList>
    </citation>
    <scope>NUCLEOTIDE SEQUENCE</scope>
    <source>
        <strain evidence="1">EGII</strain>
    </source>
</reference>
<sequence>MNLIPLETEEKEAEFFDSLEIHGMEDKYVWLAGNCFEDEDFLHQLESRPAGFQTRKTTLYEDFYMQQMG</sequence>
<dbReference type="Proteomes" id="UP000606786">
    <property type="component" value="Unassembled WGS sequence"/>
</dbReference>
<dbReference type="EMBL" id="CAJHJT010000012">
    <property type="protein sequence ID" value="CAD7000458.1"/>
    <property type="molecule type" value="Genomic_DNA"/>
</dbReference>